<reference evidence="1 2" key="1">
    <citation type="submission" date="2019-09" db="EMBL/GenBank/DDBJ databases">
        <title>Distinct polysaccharide growth profiles of human intestinal Prevotella copri isolates.</title>
        <authorList>
            <person name="Fehlner-Peach H."/>
            <person name="Magnabosco C."/>
            <person name="Raghavan V."/>
            <person name="Scher J.U."/>
            <person name="Tett A."/>
            <person name="Cox L.M."/>
            <person name="Gottsegen C."/>
            <person name="Watters A."/>
            <person name="Wiltshire- Gordon J.D."/>
            <person name="Segata N."/>
            <person name="Bonneau R."/>
            <person name="Littman D.R."/>
        </authorList>
    </citation>
    <scope>NUCLEOTIDE SEQUENCE [LARGE SCALE GENOMIC DNA]</scope>
    <source>
        <strain evidence="2">iAA917</strain>
    </source>
</reference>
<dbReference type="Proteomes" id="UP000477980">
    <property type="component" value="Unassembled WGS sequence"/>
</dbReference>
<name>A0A6G1VN29_9BACT</name>
<evidence type="ECO:0000313" key="2">
    <source>
        <dbReference type="Proteomes" id="UP000477980"/>
    </source>
</evidence>
<dbReference type="AlphaFoldDB" id="A0A6G1VN29"/>
<comment type="caution">
    <text evidence="1">The sequence shown here is derived from an EMBL/GenBank/DDBJ whole genome shotgun (WGS) entry which is preliminary data.</text>
</comment>
<organism evidence="1 2">
    <name type="scientific">Segatella copri</name>
    <dbReference type="NCBI Taxonomy" id="165179"/>
    <lineage>
        <taxon>Bacteria</taxon>
        <taxon>Pseudomonadati</taxon>
        <taxon>Bacteroidota</taxon>
        <taxon>Bacteroidia</taxon>
        <taxon>Bacteroidales</taxon>
        <taxon>Prevotellaceae</taxon>
        <taxon>Segatella</taxon>
    </lineage>
</organism>
<protein>
    <submittedName>
        <fullName evidence="1">Uncharacterized protein</fullName>
    </submittedName>
</protein>
<gene>
    <name evidence="1" type="ORF">F7D25_07620</name>
</gene>
<proteinExistence type="predicted"/>
<dbReference type="RefSeq" id="WP_153090708.1">
    <property type="nucleotide sequence ID" value="NZ_VZAH01000078.1"/>
</dbReference>
<dbReference type="EMBL" id="VZAH01000078">
    <property type="protein sequence ID" value="MQP14278.1"/>
    <property type="molecule type" value="Genomic_DNA"/>
</dbReference>
<sequence>MFNGNLVDRLRKEQRRSVRSLVEFVFGETTKITMTYFRDRVHIDSRHIEKLSEFFQVPIQDFFLTEEEFESKRSGTNVHHISNSTVNINSSPELMMSVINSQKALIEQQADQIAWLREQVEKLQAKNIGRTVENDVEK</sequence>
<evidence type="ECO:0000313" key="1">
    <source>
        <dbReference type="EMBL" id="MQP14278.1"/>
    </source>
</evidence>
<accession>A0A6G1VN29</accession>